<organism evidence="1 2">
    <name type="scientific">Epilithonimonas pallida</name>
    <dbReference type="NCBI Taxonomy" id="373671"/>
    <lineage>
        <taxon>Bacteria</taxon>
        <taxon>Pseudomonadati</taxon>
        <taxon>Bacteroidota</taxon>
        <taxon>Flavobacteriia</taxon>
        <taxon>Flavobacteriales</taxon>
        <taxon>Weeksellaceae</taxon>
        <taxon>Chryseobacterium group</taxon>
        <taxon>Epilithonimonas</taxon>
    </lineage>
</organism>
<reference evidence="1 2" key="1">
    <citation type="submission" date="2017-05" db="EMBL/GenBank/DDBJ databases">
        <authorList>
            <person name="Varghese N."/>
            <person name="Submissions S."/>
        </authorList>
    </citation>
    <scope>NUCLEOTIDE SEQUENCE [LARGE SCALE GENOMIC DNA]</scope>
    <source>
        <strain evidence="1 2">DSM 18015</strain>
    </source>
</reference>
<dbReference type="Proteomes" id="UP001158050">
    <property type="component" value="Unassembled WGS sequence"/>
</dbReference>
<comment type="caution">
    <text evidence="1">The sequence shown here is derived from an EMBL/GenBank/DDBJ whole genome shotgun (WGS) entry which is preliminary data.</text>
</comment>
<dbReference type="EMBL" id="FXUO01000004">
    <property type="protein sequence ID" value="SMP92469.1"/>
    <property type="molecule type" value="Genomic_DNA"/>
</dbReference>
<sequence>MDAQLKKIDALVRKYLHRSKIALMVLYGVPNTTWDDDIWIYKQTKNYIFKTEIVFIFKNNRVKDIIIFEYILGILWSEVFYNANHSPRYEVVNHYQRFRNI</sequence>
<accession>A0ABY1R1P1</accession>
<evidence type="ECO:0000313" key="2">
    <source>
        <dbReference type="Proteomes" id="UP001158050"/>
    </source>
</evidence>
<protein>
    <submittedName>
        <fullName evidence="1">Uncharacterized protein</fullName>
    </submittedName>
</protein>
<evidence type="ECO:0000313" key="1">
    <source>
        <dbReference type="EMBL" id="SMP92469.1"/>
    </source>
</evidence>
<name>A0ABY1R1P1_9FLAO</name>
<proteinExistence type="predicted"/>
<gene>
    <name evidence="1" type="ORF">SAMN05421679_10466</name>
</gene>
<keyword evidence="2" id="KW-1185">Reference proteome</keyword>
<dbReference type="RefSeq" id="WP_283416542.1">
    <property type="nucleotide sequence ID" value="NZ_FXUO01000004.1"/>
</dbReference>